<dbReference type="Gene3D" id="3.40.1190.20">
    <property type="match status" value="1"/>
</dbReference>
<name>A0A0N0DRQ5_LEPPY</name>
<dbReference type="EMBL" id="LGTL01000026">
    <property type="protein sequence ID" value="KPA75018.1"/>
    <property type="molecule type" value="Genomic_DNA"/>
</dbReference>
<dbReference type="AlphaFoldDB" id="A0A0N0DRQ5"/>
<dbReference type="PANTHER" id="PTHR10584:SF166">
    <property type="entry name" value="RIBOKINASE"/>
    <property type="match status" value="1"/>
</dbReference>
<dbReference type="VEuPathDB" id="TriTrypDB:LpyrH10_26_0040"/>
<dbReference type="GO" id="GO:0005829">
    <property type="term" value="C:cytosol"/>
    <property type="evidence" value="ECO:0007669"/>
    <property type="project" value="TreeGrafter"/>
</dbReference>
<sequence>MASISGTGCCVIDYLYTNIDFNSSSFKKYQSKRDGDGGVNPGHLSFVEAWEKFAGKPLNEIRKEQGWMREPDTYNLGGPCIVALVNAAQLTSATKSHVKYFGAHGRDKTGKRIRSILEKTPVDISNYKEIEGESPFCVCLSDPNYANGHGERCFAINIGTLGLIDSKLLGDDFFKSDILYFGATALAPIVHDHLTSLLHRGRSEGRVNVVGTVYDHRNQARNPHARWPMGESDDSFKYMDLLMVDWDEALRISGTEDINAACNFFIRMGVGSFTITHGSEPFCAWSGGKLFKPLPISWFPICKAVTEDLAAHPARRGDTTGCGDNFAGGILGYLSEALGSGKSVGQLDLVDAVIWGTASGGFACFSVGGTYIESKPGEKRRHIEHYMRKYREQIKAGSNAKL</sequence>
<accession>A0A0N0DRQ5</accession>
<dbReference type="GeneID" id="26908993"/>
<keyword evidence="1" id="KW-0808">Transferase</keyword>
<comment type="caution">
    <text evidence="4">The sequence shown here is derived from an EMBL/GenBank/DDBJ whole genome shotgun (WGS) entry which is preliminary data.</text>
</comment>
<keyword evidence="2" id="KW-0418">Kinase</keyword>
<dbReference type="PANTHER" id="PTHR10584">
    <property type="entry name" value="SUGAR KINASE"/>
    <property type="match status" value="1"/>
</dbReference>
<dbReference type="InterPro" id="IPR029056">
    <property type="entry name" value="Ribokinase-like"/>
</dbReference>
<dbReference type="OrthoDB" id="204058at2759"/>
<evidence type="ECO:0000256" key="1">
    <source>
        <dbReference type="ARBA" id="ARBA00022679"/>
    </source>
</evidence>
<evidence type="ECO:0000259" key="3">
    <source>
        <dbReference type="Pfam" id="PF00294"/>
    </source>
</evidence>
<evidence type="ECO:0000313" key="4">
    <source>
        <dbReference type="EMBL" id="KPA75018.1"/>
    </source>
</evidence>
<dbReference type="OMA" id="RCFAINI"/>
<organism evidence="4 5">
    <name type="scientific">Leptomonas pyrrhocoris</name>
    <name type="common">Firebug parasite</name>
    <dbReference type="NCBI Taxonomy" id="157538"/>
    <lineage>
        <taxon>Eukaryota</taxon>
        <taxon>Discoba</taxon>
        <taxon>Euglenozoa</taxon>
        <taxon>Kinetoplastea</taxon>
        <taxon>Metakinetoplastina</taxon>
        <taxon>Trypanosomatida</taxon>
        <taxon>Trypanosomatidae</taxon>
        <taxon>Leishmaniinae</taxon>
        <taxon>Leptomonas</taxon>
    </lineage>
</organism>
<reference evidence="4 5" key="1">
    <citation type="submission" date="2015-07" db="EMBL/GenBank/DDBJ databases">
        <title>High-quality genome of monoxenous trypanosomatid Leptomonas pyrrhocoris.</title>
        <authorList>
            <person name="Flegontov P."/>
            <person name="Butenko A."/>
            <person name="Firsov S."/>
            <person name="Vlcek C."/>
            <person name="Logacheva M.D."/>
            <person name="Field M."/>
            <person name="Filatov D."/>
            <person name="Flegontova O."/>
            <person name="Gerasimov E."/>
            <person name="Jackson A.P."/>
            <person name="Kelly S."/>
            <person name="Opperdoes F."/>
            <person name="O'Reilly A."/>
            <person name="Votypka J."/>
            <person name="Yurchenko V."/>
            <person name="Lukes J."/>
        </authorList>
    </citation>
    <scope>NUCLEOTIDE SEQUENCE [LARGE SCALE GENOMIC DNA]</scope>
    <source>
        <strain evidence="4">H10</strain>
    </source>
</reference>
<gene>
    <name evidence="4" type="ORF">ABB37_08709</name>
</gene>
<feature type="domain" description="Carbohydrate kinase PfkB" evidence="3">
    <location>
        <begin position="74"/>
        <end position="371"/>
    </location>
</feature>
<proteinExistence type="predicted"/>
<dbReference type="RefSeq" id="XP_015653457.1">
    <property type="nucleotide sequence ID" value="XM_015807799.1"/>
</dbReference>
<evidence type="ECO:0000256" key="2">
    <source>
        <dbReference type="ARBA" id="ARBA00022777"/>
    </source>
</evidence>
<dbReference type="Pfam" id="PF00294">
    <property type="entry name" value="PfkB"/>
    <property type="match status" value="1"/>
</dbReference>
<keyword evidence="5" id="KW-1185">Reference proteome</keyword>
<dbReference type="InterPro" id="IPR011611">
    <property type="entry name" value="PfkB_dom"/>
</dbReference>
<protein>
    <submittedName>
        <fullName evidence="4">PfkB domain-containing protein</fullName>
    </submittedName>
</protein>
<dbReference type="SUPFAM" id="SSF53613">
    <property type="entry name" value="Ribokinase-like"/>
    <property type="match status" value="1"/>
</dbReference>
<dbReference type="Proteomes" id="UP000037923">
    <property type="component" value="Unassembled WGS sequence"/>
</dbReference>
<evidence type="ECO:0000313" key="5">
    <source>
        <dbReference type="Proteomes" id="UP000037923"/>
    </source>
</evidence>
<dbReference type="GO" id="GO:0016301">
    <property type="term" value="F:kinase activity"/>
    <property type="evidence" value="ECO:0007669"/>
    <property type="project" value="UniProtKB-KW"/>
</dbReference>